<accession>A0A0W4ZGE1</accession>
<dbReference type="GO" id="GO:0051082">
    <property type="term" value="F:unfolded protein binding"/>
    <property type="evidence" value="ECO:0007669"/>
    <property type="project" value="InterPro"/>
</dbReference>
<reference evidence="4" key="1">
    <citation type="journal article" date="2016" name="Nat. Commun.">
        <title>Genome analysis of three Pneumocystis species reveals adaptation mechanisms to life exclusively in mammalian hosts.</title>
        <authorList>
            <person name="Ma L."/>
            <person name="Chen Z."/>
            <person name="Huang D.W."/>
            <person name="Kutty G."/>
            <person name="Ishihara M."/>
            <person name="Wang H."/>
            <person name="Abouelleil A."/>
            <person name="Bishop L."/>
            <person name="Davey E."/>
            <person name="Deng R."/>
            <person name="Deng X."/>
            <person name="Fan L."/>
            <person name="Fantoni G."/>
            <person name="Fitzgerald M."/>
            <person name="Gogineni E."/>
            <person name="Goldberg J.M."/>
            <person name="Handley G."/>
            <person name="Hu X."/>
            <person name="Huber C."/>
            <person name="Jiao X."/>
            <person name="Jones K."/>
            <person name="Levin J.Z."/>
            <person name="Liu Y."/>
            <person name="Macdonald P."/>
            <person name="Melnikov A."/>
            <person name="Raley C."/>
            <person name="Sassi M."/>
            <person name="Sherman B.T."/>
            <person name="Song X."/>
            <person name="Sykes S."/>
            <person name="Tran B."/>
            <person name="Walsh L."/>
            <person name="Xia Y."/>
            <person name="Yang J."/>
            <person name="Young S."/>
            <person name="Zeng Q."/>
            <person name="Zheng X."/>
            <person name="Stephens R."/>
            <person name="Nusbaum C."/>
            <person name="Birren B.W."/>
            <person name="Azadi P."/>
            <person name="Lempicki R.A."/>
            <person name="Cuomo C.A."/>
            <person name="Kovacs J.A."/>
        </authorList>
    </citation>
    <scope>NUCLEOTIDE SEQUENCE [LARGE SCALE GENOMIC DNA]</scope>
    <source>
        <strain evidence="4">RU7</strain>
    </source>
</reference>
<organism evidence="3 4">
    <name type="scientific">Pneumocystis jirovecii (strain RU7)</name>
    <name type="common">Human pneumocystis pneumonia agent</name>
    <dbReference type="NCBI Taxonomy" id="1408657"/>
    <lineage>
        <taxon>Eukaryota</taxon>
        <taxon>Fungi</taxon>
        <taxon>Dikarya</taxon>
        <taxon>Ascomycota</taxon>
        <taxon>Taphrinomycotina</taxon>
        <taxon>Pneumocystomycetes</taxon>
        <taxon>Pneumocystaceae</taxon>
        <taxon>Pneumocystis</taxon>
    </lineage>
</organism>
<dbReference type="GO" id="GO:1990115">
    <property type="term" value="P:RNA polymerase III assembly"/>
    <property type="evidence" value="ECO:0007669"/>
    <property type="project" value="TreeGrafter"/>
</dbReference>
<dbReference type="InterPro" id="IPR003994">
    <property type="entry name" value="UXT"/>
</dbReference>
<dbReference type="PANTHER" id="PTHR12674:SF5">
    <property type="entry name" value="SPINDLE AND KINETOCHORE-ASSOCIATED PROTEIN 2"/>
    <property type="match status" value="1"/>
</dbReference>
<dbReference type="GO" id="GO:0005737">
    <property type="term" value="C:cytoplasm"/>
    <property type="evidence" value="ECO:0007669"/>
    <property type="project" value="TreeGrafter"/>
</dbReference>
<dbReference type="GO" id="GO:1990113">
    <property type="term" value="P:RNA polymerase I assembly"/>
    <property type="evidence" value="ECO:0007669"/>
    <property type="project" value="TreeGrafter"/>
</dbReference>
<dbReference type="STRING" id="1408657.A0A0W4ZGE1"/>
<dbReference type="GO" id="GO:0000122">
    <property type="term" value="P:negative regulation of transcription by RNA polymerase II"/>
    <property type="evidence" value="ECO:0007669"/>
    <property type="project" value="InterPro"/>
</dbReference>
<evidence type="ECO:0000256" key="2">
    <source>
        <dbReference type="ARBA" id="ARBA00010048"/>
    </source>
</evidence>
<dbReference type="GO" id="GO:0003714">
    <property type="term" value="F:transcription corepressor activity"/>
    <property type="evidence" value="ECO:0007669"/>
    <property type="project" value="InterPro"/>
</dbReference>
<evidence type="ECO:0000313" key="3">
    <source>
        <dbReference type="EMBL" id="KTW27452.1"/>
    </source>
</evidence>
<dbReference type="InterPro" id="IPR009053">
    <property type="entry name" value="Prefoldin"/>
</dbReference>
<comment type="caution">
    <text evidence="3">The sequence shown here is derived from an EMBL/GenBank/DDBJ whole genome shotgun (WGS) entry which is preliminary data.</text>
</comment>
<comment type="similarity">
    <text evidence="1">Belongs to the UXT family.</text>
</comment>
<dbReference type="GO" id="GO:0006457">
    <property type="term" value="P:protein folding"/>
    <property type="evidence" value="ECO:0007669"/>
    <property type="project" value="InterPro"/>
</dbReference>
<dbReference type="eggNOG" id="KOG3047">
    <property type="taxonomic scope" value="Eukaryota"/>
</dbReference>
<protein>
    <submittedName>
        <fullName evidence="3">Prefoldin, alpha subunit</fullName>
    </submittedName>
</protein>
<dbReference type="Proteomes" id="UP000053447">
    <property type="component" value="Unassembled WGS sequence"/>
</dbReference>
<sequence length="162" mass="19125">MAYIYNEEKINNIKVNSISRDGYVEIEKYKLFITNILQPKLQLLIKEREQLDKTLLEYFKLKSHILQIQNEQLDQIKVMIDIGSSFYVQSKITDTSKVIVSLDCGEIYTEMTHNEALQFIDKKEDILKKRAEMKSNSINKIRAHIVVMMEIIKRILEKQKIS</sequence>
<dbReference type="GO" id="GO:0016272">
    <property type="term" value="C:prefoldin complex"/>
    <property type="evidence" value="ECO:0007669"/>
    <property type="project" value="InterPro"/>
</dbReference>
<dbReference type="Pfam" id="PF02996">
    <property type="entry name" value="Prefoldin"/>
    <property type="match status" value="1"/>
</dbReference>
<evidence type="ECO:0000256" key="1">
    <source>
        <dbReference type="ARBA" id="ARBA00007666"/>
    </source>
</evidence>
<dbReference type="InterPro" id="IPR004127">
    <property type="entry name" value="Prefoldin_subunit_alpha"/>
</dbReference>
<dbReference type="OrthoDB" id="433124at2759"/>
<dbReference type="SUPFAM" id="SSF46579">
    <property type="entry name" value="Prefoldin"/>
    <property type="match status" value="1"/>
</dbReference>
<evidence type="ECO:0000313" key="4">
    <source>
        <dbReference type="Proteomes" id="UP000053447"/>
    </source>
</evidence>
<dbReference type="VEuPathDB" id="FungiDB:T551_02951"/>
<dbReference type="PANTHER" id="PTHR12674">
    <property type="entry name" value="PREFOLDIN SUBUNIT 5"/>
    <property type="match status" value="1"/>
</dbReference>
<name>A0A0W4ZGE1_PNEJ7</name>
<dbReference type="CDD" id="cd23158">
    <property type="entry name" value="Prefoldin_UXT"/>
    <property type="match status" value="1"/>
</dbReference>
<dbReference type="GeneID" id="28941469"/>
<dbReference type="InterPro" id="IPR011599">
    <property type="entry name" value="PFD_alpha_archaea"/>
</dbReference>
<proteinExistence type="inferred from homology"/>
<dbReference type="EMBL" id="LFWA01000014">
    <property type="protein sequence ID" value="KTW27452.1"/>
    <property type="molecule type" value="Genomic_DNA"/>
</dbReference>
<gene>
    <name evidence="3" type="ORF">T551_02951</name>
</gene>
<dbReference type="Gene3D" id="1.10.287.370">
    <property type="match status" value="1"/>
</dbReference>
<keyword evidence="4" id="KW-1185">Reference proteome</keyword>
<dbReference type="AlphaFoldDB" id="A0A0W4ZGE1"/>
<dbReference type="PRINTS" id="PR01502">
    <property type="entry name" value="UXTPROTEIN"/>
</dbReference>
<dbReference type="GO" id="GO:1990114">
    <property type="term" value="P:RNA polymerase II core complex assembly"/>
    <property type="evidence" value="ECO:0007669"/>
    <property type="project" value="TreeGrafter"/>
</dbReference>
<dbReference type="RefSeq" id="XP_018228422.1">
    <property type="nucleotide sequence ID" value="XM_018375214.1"/>
</dbReference>
<comment type="similarity">
    <text evidence="2">Belongs to the prefoldin subunit alpha family.</text>
</comment>